<evidence type="ECO:0000256" key="15">
    <source>
        <dbReference type="SAM" id="SignalP"/>
    </source>
</evidence>
<evidence type="ECO:0000256" key="1">
    <source>
        <dbReference type="ARBA" id="ARBA00001971"/>
    </source>
</evidence>
<keyword evidence="11 14" id="KW-0503">Monooxygenase</keyword>
<dbReference type="Pfam" id="PF00067">
    <property type="entry name" value="p450"/>
    <property type="match status" value="1"/>
</dbReference>
<evidence type="ECO:0000256" key="2">
    <source>
        <dbReference type="ARBA" id="ARBA00004167"/>
    </source>
</evidence>
<dbReference type="PANTHER" id="PTHR46300">
    <property type="entry name" value="P450, PUTATIVE (EUROFUNG)-RELATED-RELATED"/>
    <property type="match status" value="1"/>
</dbReference>
<keyword evidence="7 13" id="KW-0479">Metal-binding</keyword>
<evidence type="ECO:0000256" key="13">
    <source>
        <dbReference type="PIRSR" id="PIRSR602401-1"/>
    </source>
</evidence>
<evidence type="ECO:0000256" key="11">
    <source>
        <dbReference type="ARBA" id="ARBA00023033"/>
    </source>
</evidence>
<dbReference type="OrthoDB" id="2789670at2759"/>
<keyword evidence="9 14" id="KW-0560">Oxidoreductase</keyword>
<comment type="subcellular location">
    <subcellularLocation>
        <location evidence="2">Membrane</location>
        <topology evidence="2">Single-pass membrane protein</topology>
    </subcellularLocation>
</comment>
<evidence type="ECO:0000256" key="5">
    <source>
        <dbReference type="ARBA" id="ARBA00022617"/>
    </source>
</evidence>
<keyword evidence="12" id="KW-0472">Membrane</keyword>
<keyword evidence="15" id="KW-0732">Signal</keyword>
<dbReference type="AlphaFoldDB" id="A0A9P3GK49"/>
<dbReference type="PRINTS" id="PR00385">
    <property type="entry name" value="P450"/>
</dbReference>
<dbReference type="InterPro" id="IPR017972">
    <property type="entry name" value="Cyt_P450_CS"/>
</dbReference>
<keyword evidence="6" id="KW-0812">Transmembrane</keyword>
<dbReference type="Gene3D" id="1.10.630.10">
    <property type="entry name" value="Cytochrome P450"/>
    <property type="match status" value="1"/>
</dbReference>
<dbReference type="InterPro" id="IPR002401">
    <property type="entry name" value="Cyt_P450_E_grp-I"/>
</dbReference>
<comment type="cofactor">
    <cofactor evidence="1 13">
        <name>heme</name>
        <dbReference type="ChEBI" id="CHEBI:30413"/>
    </cofactor>
</comment>
<evidence type="ECO:0000313" key="16">
    <source>
        <dbReference type="EMBL" id="GJE96456.1"/>
    </source>
</evidence>
<comment type="similarity">
    <text evidence="4 14">Belongs to the cytochrome P450 family.</text>
</comment>
<evidence type="ECO:0000313" key="17">
    <source>
        <dbReference type="Proteomes" id="UP000703269"/>
    </source>
</evidence>
<evidence type="ECO:0000256" key="8">
    <source>
        <dbReference type="ARBA" id="ARBA00022989"/>
    </source>
</evidence>
<feature type="chain" id="PRO_5040161279" evidence="15">
    <location>
        <begin position="23"/>
        <end position="513"/>
    </location>
</feature>
<evidence type="ECO:0000256" key="10">
    <source>
        <dbReference type="ARBA" id="ARBA00023004"/>
    </source>
</evidence>
<gene>
    <name evidence="16" type="ORF">PsYK624_126530</name>
</gene>
<evidence type="ECO:0000256" key="14">
    <source>
        <dbReference type="RuleBase" id="RU000461"/>
    </source>
</evidence>
<evidence type="ECO:0000256" key="12">
    <source>
        <dbReference type="ARBA" id="ARBA00023136"/>
    </source>
</evidence>
<dbReference type="InterPro" id="IPR001128">
    <property type="entry name" value="Cyt_P450"/>
</dbReference>
<evidence type="ECO:0000256" key="9">
    <source>
        <dbReference type="ARBA" id="ARBA00023002"/>
    </source>
</evidence>
<protein>
    <submittedName>
        <fullName evidence="16">Cytochrome P450</fullName>
    </submittedName>
</protein>
<proteinExistence type="inferred from homology"/>
<dbReference type="EMBL" id="BPQB01000060">
    <property type="protein sequence ID" value="GJE96456.1"/>
    <property type="molecule type" value="Genomic_DNA"/>
</dbReference>
<dbReference type="PROSITE" id="PS00086">
    <property type="entry name" value="CYTOCHROME_P450"/>
    <property type="match status" value="1"/>
</dbReference>
<keyword evidence="17" id="KW-1185">Reference proteome</keyword>
<keyword evidence="5 13" id="KW-0349">Heme</keyword>
<reference evidence="16 17" key="1">
    <citation type="submission" date="2021-08" db="EMBL/GenBank/DDBJ databases">
        <title>Draft Genome Sequence of Phanerochaete sordida strain YK-624.</title>
        <authorList>
            <person name="Mori T."/>
            <person name="Dohra H."/>
            <person name="Suzuki T."/>
            <person name="Kawagishi H."/>
            <person name="Hirai H."/>
        </authorList>
    </citation>
    <scope>NUCLEOTIDE SEQUENCE [LARGE SCALE GENOMIC DNA]</scope>
    <source>
        <strain evidence="16 17">YK-624</strain>
    </source>
</reference>
<feature type="binding site" description="axial binding residue" evidence="13">
    <location>
        <position position="441"/>
    </location>
    <ligand>
        <name>heme</name>
        <dbReference type="ChEBI" id="CHEBI:30413"/>
    </ligand>
    <ligandPart>
        <name>Fe</name>
        <dbReference type="ChEBI" id="CHEBI:18248"/>
    </ligandPart>
</feature>
<name>A0A9P3GK49_9APHY</name>
<comment type="pathway">
    <text evidence="3">Secondary metabolite biosynthesis.</text>
</comment>
<keyword evidence="8" id="KW-1133">Transmembrane helix</keyword>
<dbReference type="GO" id="GO:0004497">
    <property type="term" value="F:monooxygenase activity"/>
    <property type="evidence" value="ECO:0007669"/>
    <property type="project" value="UniProtKB-KW"/>
</dbReference>
<dbReference type="PANTHER" id="PTHR46300:SF7">
    <property type="entry name" value="P450, PUTATIVE (EUROFUNG)-RELATED"/>
    <property type="match status" value="1"/>
</dbReference>
<feature type="signal peptide" evidence="15">
    <location>
        <begin position="1"/>
        <end position="22"/>
    </location>
</feature>
<accession>A0A9P3GK49</accession>
<evidence type="ECO:0000256" key="6">
    <source>
        <dbReference type="ARBA" id="ARBA00022692"/>
    </source>
</evidence>
<dbReference type="PRINTS" id="PR00463">
    <property type="entry name" value="EP450I"/>
</dbReference>
<dbReference type="GO" id="GO:0005506">
    <property type="term" value="F:iron ion binding"/>
    <property type="evidence" value="ECO:0007669"/>
    <property type="project" value="InterPro"/>
</dbReference>
<dbReference type="CDD" id="cd11065">
    <property type="entry name" value="CYP64-like"/>
    <property type="match status" value="1"/>
</dbReference>
<keyword evidence="10 13" id="KW-0408">Iron</keyword>
<evidence type="ECO:0000256" key="3">
    <source>
        <dbReference type="ARBA" id="ARBA00005179"/>
    </source>
</evidence>
<evidence type="ECO:0000256" key="7">
    <source>
        <dbReference type="ARBA" id="ARBA00022723"/>
    </source>
</evidence>
<evidence type="ECO:0000256" key="4">
    <source>
        <dbReference type="ARBA" id="ARBA00010617"/>
    </source>
</evidence>
<organism evidence="16 17">
    <name type="scientific">Phanerochaete sordida</name>
    <dbReference type="NCBI Taxonomy" id="48140"/>
    <lineage>
        <taxon>Eukaryota</taxon>
        <taxon>Fungi</taxon>
        <taxon>Dikarya</taxon>
        <taxon>Basidiomycota</taxon>
        <taxon>Agaricomycotina</taxon>
        <taxon>Agaricomycetes</taxon>
        <taxon>Polyporales</taxon>
        <taxon>Phanerochaetaceae</taxon>
        <taxon>Phanerochaete</taxon>
    </lineage>
</organism>
<dbReference type="InterPro" id="IPR050364">
    <property type="entry name" value="Cytochrome_P450_fung"/>
</dbReference>
<dbReference type="Proteomes" id="UP000703269">
    <property type="component" value="Unassembled WGS sequence"/>
</dbReference>
<dbReference type="GO" id="GO:0020037">
    <property type="term" value="F:heme binding"/>
    <property type="evidence" value="ECO:0007669"/>
    <property type="project" value="InterPro"/>
</dbReference>
<dbReference type="GO" id="GO:0016020">
    <property type="term" value="C:membrane"/>
    <property type="evidence" value="ECO:0007669"/>
    <property type="project" value="UniProtKB-SubCell"/>
</dbReference>
<dbReference type="InterPro" id="IPR036396">
    <property type="entry name" value="Cyt_P450_sf"/>
</dbReference>
<comment type="caution">
    <text evidence="16">The sequence shown here is derived from an EMBL/GenBank/DDBJ whole genome shotgun (WGS) entry which is preliminary data.</text>
</comment>
<sequence>MFETTSLTIGCACIFLALLVASRRDTKQCRYPPGPLGLPLFGNLLDLPKEASWYTFAKWARKYNSKIIHFSMLGKHFVVLNSYQVAKEILEDRSRIYSDRKYSVMASELTGWHRNFGLQSYDERWRQRRRMFHQHFKPQMTPTFHTSMIQGARALTQVLLESPNEFLRYFRSVPGANILSIVYAMDLDPRDSASMESVEGAVLAFEEVSDEGPYVVDFLPALKYIPTWFPGAALLRLPQGSVWKSVVDRFHEDSYHTVKSDILSGESRPCVASSLIREFEDRLDDNNVEEDIISASGTAYTASDTTTYVLTNFALAMLLFPIVQKKAQQELDQVVGRDRLPDTCDLDSLPYITAIFKELMRWRPIGPLGSPHQSIADDWYGDYFIPAGTVVIGNIWAILHDEERYPEPEAFKPERFLTEEGVLDPTVPDPVQVFGFGRRICPGRHFAETALRLYISHMLAAFAIEKPVDDAGNPVEPTQDCTARMFWYPKPFRAEFKPRLDELERLIRMPPGN</sequence>
<dbReference type="GO" id="GO:0016705">
    <property type="term" value="F:oxidoreductase activity, acting on paired donors, with incorporation or reduction of molecular oxygen"/>
    <property type="evidence" value="ECO:0007669"/>
    <property type="project" value="InterPro"/>
</dbReference>
<dbReference type="SUPFAM" id="SSF48264">
    <property type="entry name" value="Cytochrome P450"/>
    <property type="match status" value="1"/>
</dbReference>